<reference evidence="1 2" key="1">
    <citation type="journal article" date="2013" name="Mar. Genomics">
        <title>Expression of sulfatases in Rhodopirellula baltica and the diversity of sulfatases in the genus Rhodopirellula.</title>
        <authorList>
            <person name="Wegner C.E."/>
            <person name="Richter-Heitmann T."/>
            <person name="Klindworth A."/>
            <person name="Klockow C."/>
            <person name="Richter M."/>
            <person name="Achstetter T."/>
            <person name="Glockner F.O."/>
            <person name="Harder J."/>
        </authorList>
    </citation>
    <scope>NUCLEOTIDE SEQUENCE [LARGE SCALE GENOMIC DNA]</scope>
    <source>
        <strain evidence="1 2">SWK14</strain>
    </source>
</reference>
<name>L7CKX7_RHOBT</name>
<accession>L7CKX7</accession>
<dbReference type="EMBL" id="AMWG01000037">
    <property type="protein sequence ID" value="ELP34297.1"/>
    <property type="molecule type" value="Genomic_DNA"/>
</dbReference>
<dbReference type="AlphaFoldDB" id="L7CKX7"/>
<organism evidence="1 2">
    <name type="scientific">Rhodopirellula baltica SWK14</name>
    <dbReference type="NCBI Taxonomy" id="993516"/>
    <lineage>
        <taxon>Bacteria</taxon>
        <taxon>Pseudomonadati</taxon>
        <taxon>Planctomycetota</taxon>
        <taxon>Planctomycetia</taxon>
        <taxon>Pirellulales</taxon>
        <taxon>Pirellulaceae</taxon>
        <taxon>Rhodopirellula</taxon>
    </lineage>
</organism>
<evidence type="ECO:0000313" key="2">
    <source>
        <dbReference type="Proteomes" id="UP000010959"/>
    </source>
</evidence>
<sequence length="42" mass="4427">MQSKLAGESYGFGCFKIGVVTTACKSGNDRHHRAVEASVIGN</sequence>
<gene>
    <name evidence="1" type="ORF">RBSWK_01859</name>
</gene>
<proteinExistence type="predicted"/>
<comment type="caution">
    <text evidence="1">The sequence shown here is derived from an EMBL/GenBank/DDBJ whole genome shotgun (WGS) entry which is preliminary data.</text>
</comment>
<dbReference type="Proteomes" id="UP000010959">
    <property type="component" value="Unassembled WGS sequence"/>
</dbReference>
<evidence type="ECO:0000313" key="1">
    <source>
        <dbReference type="EMBL" id="ELP34297.1"/>
    </source>
</evidence>
<protein>
    <submittedName>
        <fullName evidence="1">Uncharacterized protein</fullName>
    </submittedName>
</protein>